<dbReference type="GO" id="GO:0016430">
    <property type="term" value="F:tRNA (adenine-N6)-methyltransferase activity"/>
    <property type="evidence" value="ECO:0007669"/>
    <property type="project" value="UniProtKB-UniRule"/>
</dbReference>
<evidence type="ECO:0000256" key="5">
    <source>
        <dbReference type="ARBA" id="ARBA00022694"/>
    </source>
</evidence>
<organism evidence="8 9">
    <name type="scientific">Epilithonimonas xixisoli</name>
    <dbReference type="NCBI Taxonomy" id="1476462"/>
    <lineage>
        <taxon>Bacteria</taxon>
        <taxon>Pseudomonadati</taxon>
        <taxon>Bacteroidota</taxon>
        <taxon>Flavobacteriia</taxon>
        <taxon>Flavobacteriales</taxon>
        <taxon>Weeksellaceae</taxon>
        <taxon>Chryseobacterium group</taxon>
        <taxon>Epilithonimonas</taxon>
    </lineage>
</organism>
<protein>
    <recommendedName>
        <fullName evidence="6">tRNA1(Val) (adenine(37)-N6)-methyltransferase</fullName>
        <ecNumber evidence="6">2.1.1.223</ecNumber>
    </recommendedName>
    <alternativeName>
        <fullName evidence="6">tRNA m6A37 methyltransferase</fullName>
    </alternativeName>
</protein>
<evidence type="ECO:0000259" key="7">
    <source>
        <dbReference type="Pfam" id="PF05175"/>
    </source>
</evidence>
<evidence type="ECO:0000256" key="1">
    <source>
        <dbReference type="ARBA" id="ARBA00022490"/>
    </source>
</evidence>
<dbReference type="PANTHER" id="PTHR47739">
    <property type="entry name" value="TRNA1(VAL) (ADENINE(37)-N6)-METHYLTRANSFERASE"/>
    <property type="match status" value="1"/>
</dbReference>
<dbReference type="GO" id="GO:0005737">
    <property type="term" value="C:cytoplasm"/>
    <property type="evidence" value="ECO:0007669"/>
    <property type="project" value="UniProtKB-SubCell"/>
</dbReference>
<keyword evidence="9" id="KW-1185">Reference proteome</keyword>
<dbReference type="HAMAP" id="MF_01872">
    <property type="entry name" value="tRNA_methyltr_YfiC"/>
    <property type="match status" value="1"/>
</dbReference>
<evidence type="ECO:0000256" key="3">
    <source>
        <dbReference type="ARBA" id="ARBA00022679"/>
    </source>
</evidence>
<dbReference type="GO" id="GO:0032259">
    <property type="term" value="P:methylation"/>
    <property type="evidence" value="ECO:0007669"/>
    <property type="project" value="UniProtKB-KW"/>
</dbReference>
<dbReference type="InterPro" id="IPR050210">
    <property type="entry name" value="tRNA_Adenine-N(6)_MTase"/>
</dbReference>
<evidence type="ECO:0000313" key="8">
    <source>
        <dbReference type="EMBL" id="TDX82642.1"/>
    </source>
</evidence>
<dbReference type="GO" id="GO:0003676">
    <property type="term" value="F:nucleic acid binding"/>
    <property type="evidence" value="ECO:0007669"/>
    <property type="project" value="InterPro"/>
</dbReference>
<reference evidence="8 9" key="1">
    <citation type="submission" date="2019-03" db="EMBL/GenBank/DDBJ databases">
        <title>Genomic Encyclopedia of Type Strains, Phase III (KMG-III): the genomes of soil and plant-associated and newly described type strains.</title>
        <authorList>
            <person name="Whitman W."/>
        </authorList>
    </citation>
    <scope>NUCLEOTIDE SEQUENCE [LARGE SCALE GENOMIC DNA]</scope>
    <source>
        <strain evidence="8 9">CGMCC 1.12802</strain>
    </source>
</reference>
<dbReference type="OrthoDB" id="5383291at2"/>
<keyword evidence="2 6" id="KW-0489">Methyltransferase</keyword>
<dbReference type="EC" id="2.1.1.223" evidence="6"/>
<dbReference type="InterPro" id="IPR007848">
    <property type="entry name" value="Small_mtfrase_dom"/>
</dbReference>
<proteinExistence type="inferred from homology"/>
<evidence type="ECO:0000256" key="2">
    <source>
        <dbReference type="ARBA" id="ARBA00022603"/>
    </source>
</evidence>
<dbReference type="InterPro" id="IPR002052">
    <property type="entry name" value="DNA_methylase_N6_adenine_CS"/>
</dbReference>
<keyword evidence="4 6" id="KW-0949">S-adenosyl-L-methionine</keyword>
<keyword evidence="5 6" id="KW-0819">tRNA processing</keyword>
<evidence type="ECO:0000256" key="6">
    <source>
        <dbReference type="HAMAP-Rule" id="MF_01872"/>
    </source>
</evidence>
<dbReference type="PROSITE" id="PS00092">
    <property type="entry name" value="N6_MTASE"/>
    <property type="match status" value="1"/>
</dbReference>
<name>A0A4R8I7T0_9FLAO</name>
<sequence length="240" mass="27451">MSVSALYMKEFKFQQFSIQQDKLVFRVGTDAVLLGALANVSDAKNVLEVGTGTGIISLMIAQRNPDAKILAIDINSEAVNISQTNFSNSPFSNRIKSQLQDLKNFETDEKFDLIISNPPYFEINNSEKDILARQRLELNFSDLIKKSSQLLSKNGLFSVIIPIDSEKEFTEICFKNKLFLHRKVVIKGIKTSEPKRLVLEYSLIEKEIKVENFVIEKSPRVYSDEYLELTKDFHQFNKKA</sequence>
<dbReference type="Proteomes" id="UP000295313">
    <property type="component" value="Unassembled WGS sequence"/>
</dbReference>
<gene>
    <name evidence="8" type="ORF">B0I22_2657</name>
</gene>
<dbReference type="EMBL" id="SOEO01000003">
    <property type="protein sequence ID" value="TDX82642.1"/>
    <property type="molecule type" value="Genomic_DNA"/>
</dbReference>
<comment type="catalytic activity">
    <reaction evidence="6">
        <text>adenosine(37) in tRNA1(Val) + S-adenosyl-L-methionine = N(6)-methyladenosine(37) in tRNA1(Val) + S-adenosyl-L-homocysteine + H(+)</text>
        <dbReference type="Rhea" id="RHEA:43160"/>
        <dbReference type="Rhea" id="RHEA-COMP:10369"/>
        <dbReference type="Rhea" id="RHEA-COMP:10370"/>
        <dbReference type="ChEBI" id="CHEBI:15378"/>
        <dbReference type="ChEBI" id="CHEBI:57856"/>
        <dbReference type="ChEBI" id="CHEBI:59789"/>
        <dbReference type="ChEBI" id="CHEBI:74411"/>
        <dbReference type="ChEBI" id="CHEBI:74449"/>
        <dbReference type="EC" id="2.1.1.223"/>
    </reaction>
</comment>
<evidence type="ECO:0000256" key="4">
    <source>
        <dbReference type="ARBA" id="ARBA00022691"/>
    </source>
</evidence>
<evidence type="ECO:0000313" key="9">
    <source>
        <dbReference type="Proteomes" id="UP000295313"/>
    </source>
</evidence>
<comment type="subcellular location">
    <subcellularLocation>
        <location evidence="6">Cytoplasm</location>
    </subcellularLocation>
</comment>
<keyword evidence="1 6" id="KW-0963">Cytoplasm</keyword>
<dbReference type="Gene3D" id="3.40.50.150">
    <property type="entry name" value="Vaccinia Virus protein VP39"/>
    <property type="match status" value="1"/>
</dbReference>
<comment type="function">
    <text evidence="6">Specifically methylates the adenine in position 37 of tRNA(1)(Val) (anticodon cmo5UAC).</text>
</comment>
<accession>A0A4R8I7T0</accession>
<dbReference type="SUPFAM" id="SSF53335">
    <property type="entry name" value="S-adenosyl-L-methionine-dependent methyltransferases"/>
    <property type="match status" value="1"/>
</dbReference>
<dbReference type="Pfam" id="PF05175">
    <property type="entry name" value="MTS"/>
    <property type="match status" value="1"/>
</dbReference>
<dbReference type="InterPro" id="IPR029063">
    <property type="entry name" value="SAM-dependent_MTases_sf"/>
</dbReference>
<comment type="caution">
    <text evidence="8">The sequence shown here is derived from an EMBL/GenBank/DDBJ whole genome shotgun (WGS) entry which is preliminary data.</text>
</comment>
<dbReference type="PANTHER" id="PTHR47739:SF1">
    <property type="entry name" value="TRNA1(VAL) (ADENINE(37)-N6)-METHYLTRANSFERASE"/>
    <property type="match status" value="1"/>
</dbReference>
<keyword evidence="3 6" id="KW-0808">Transferase</keyword>
<comment type="similarity">
    <text evidence="6">Belongs to the methyltransferase superfamily. tRNA (adenine-N(6)-)-methyltransferase family.</text>
</comment>
<feature type="domain" description="Methyltransferase small" evidence="7">
    <location>
        <begin position="31"/>
        <end position="161"/>
    </location>
</feature>
<dbReference type="CDD" id="cd02440">
    <property type="entry name" value="AdoMet_MTases"/>
    <property type="match status" value="1"/>
</dbReference>
<dbReference type="GO" id="GO:0008033">
    <property type="term" value="P:tRNA processing"/>
    <property type="evidence" value="ECO:0007669"/>
    <property type="project" value="UniProtKB-UniRule"/>
</dbReference>
<dbReference type="AlphaFoldDB" id="A0A4R8I7T0"/>
<dbReference type="PRINTS" id="PR00507">
    <property type="entry name" value="N12N6MTFRASE"/>
</dbReference>
<dbReference type="InterPro" id="IPR022882">
    <property type="entry name" value="tRNA_adenine-N6_MeTrfase"/>
</dbReference>